<keyword evidence="6" id="KW-1185">Reference proteome</keyword>
<dbReference type="Gene3D" id="1.10.10.2840">
    <property type="entry name" value="PucR C-terminal helix-turn-helix domain"/>
    <property type="match status" value="1"/>
</dbReference>
<dbReference type="Proteomes" id="UP000182135">
    <property type="component" value="Unassembled WGS sequence"/>
</dbReference>
<feature type="domain" description="Purine catabolism PurC-like" evidence="2">
    <location>
        <begin position="7"/>
        <end position="130"/>
    </location>
</feature>
<name>A0A1I2K8B0_9CLOT</name>
<dbReference type="Pfam" id="PF13556">
    <property type="entry name" value="HTH_30"/>
    <property type="match status" value="1"/>
</dbReference>
<sequence>MNFSVRELLRTETLKNAKILAGKSGIDNEIKGVTIIEAPDIVKFIKGGEVLLTGLYAFKSCSIETFKGYFRELTQKNVSALILKRGRNVEFADNKIDLLMEFAEAYSIPVLEVPFEVSFREIMSIIMEHIFNEEVARLKYFKTTHDNFSALLFSLNSTENEIKRILEVLSKLIHNPVSIFNQNMKCLETTSDEILNLDIGDNSEIYEVGFYSNNTYLKQKITIEGEIRNQYLTFLNITLGVKLYLVITEINKILDIMDFIAIENAITALYHEYSRQYAINELEKKFQNDIMHNLLNGKIHSVDQLQKSLNILGIKSEGNYRAIVLGFKNEEESYLDFNKKTQHTNILNDAIFMYFVNARIQNDLDRVIVIQEINLDQKQEEYRKEIKIIVEKIQKYIERHNNDLKVKVGIGNVVDGIINISRSFREANDAFNFVDVANEISSIGSEIILFSDLGIFKLLCKINDTAELLEYVPESLQKLYNYKKNMRDDLLLTLKAYLDRNQNLKRAADDLYIHYKTAAYRMDKISNITGIDFNNPSEVLAVRIGLIVYKMIEKHNKNLI</sequence>
<reference evidence="5 6" key="1">
    <citation type="submission" date="2016-10" db="EMBL/GenBank/DDBJ databases">
        <authorList>
            <person name="de Groot N.N."/>
        </authorList>
    </citation>
    <scope>NUCLEOTIDE SEQUENCE [LARGE SCALE GENOMIC DNA]</scope>
    <source>
        <strain evidence="5 6">NLAE-zl-G419</strain>
    </source>
</reference>
<gene>
    <name evidence="5" type="ORF">SAMN04487885_10485</name>
</gene>
<dbReference type="EMBL" id="FOOE01000004">
    <property type="protein sequence ID" value="SFF61331.1"/>
    <property type="molecule type" value="Genomic_DNA"/>
</dbReference>
<dbReference type="eggNOG" id="COG2508">
    <property type="taxonomic scope" value="Bacteria"/>
</dbReference>
<dbReference type="InterPro" id="IPR012914">
    <property type="entry name" value="PucR_dom"/>
</dbReference>
<dbReference type="STRING" id="1529.SAMN04487885_10485"/>
<accession>A0A1I2K8B0</accession>
<dbReference type="InterPro" id="IPR025736">
    <property type="entry name" value="PucR_C-HTH_dom"/>
</dbReference>
<feature type="domain" description="PucR C-terminal helix-turn-helix" evidence="3">
    <location>
        <begin position="490"/>
        <end position="547"/>
    </location>
</feature>
<evidence type="ECO:0000259" key="2">
    <source>
        <dbReference type="Pfam" id="PF07905"/>
    </source>
</evidence>
<evidence type="ECO:0000313" key="5">
    <source>
        <dbReference type="EMBL" id="SFF61331.1"/>
    </source>
</evidence>
<dbReference type="PANTHER" id="PTHR33744:SF1">
    <property type="entry name" value="DNA-BINDING TRANSCRIPTIONAL ACTIVATOR ADER"/>
    <property type="match status" value="1"/>
</dbReference>
<dbReference type="InterPro" id="IPR051448">
    <property type="entry name" value="CdaR-like_regulators"/>
</dbReference>
<evidence type="ECO:0000313" key="6">
    <source>
        <dbReference type="Proteomes" id="UP000182135"/>
    </source>
</evidence>
<protein>
    <submittedName>
        <fullName evidence="5">Purine catabolism regulatory protein</fullName>
    </submittedName>
</protein>
<dbReference type="RefSeq" id="WP_035770191.1">
    <property type="nucleotide sequence ID" value="NZ_BAAACD010000045.1"/>
</dbReference>
<evidence type="ECO:0000259" key="4">
    <source>
        <dbReference type="Pfam" id="PF17853"/>
    </source>
</evidence>
<dbReference type="PANTHER" id="PTHR33744">
    <property type="entry name" value="CARBOHYDRATE DIACID REGULATOR"/>
    <property type="match status" value="1"/>
</dbReference>
<feature type="domain" description="CdaR GGDEF-like" evidence="4">
    <location>
        <begin position="303"/>
        <end position="431"/>
    </location>
</feature>
<dbReference type="OrthoDB" id="143422at2"/>
<dbReference type="InterPro" id="IPR041522">
    <property type="entry name" value="CdaR_GGDEF"/>
</dbReference>
<evidence type="ECO:0000256" key="1">
    <source>
        <dbReference type="ARBA" id="ARBA00006754"/>
    </source>
</evidence>
<evidence type="ECO:0000259" key="3">
    <source>
        <dbReference type="Pfam" id="PF13556"/>
    </source>
</evidence>
<dbReference type="Pfam" id="PF07905">
    <property type="entry name" value="PucR"/>
    <property type="match status" value="1"/>
</dbReference>
<proteinExistence type="inferred from homology"/>
<comment type="similarity">
    <text evidence="1">Belongs to the CdaR family.</text>
</comment>
<dbReference type="Pfam" id="PF17853">
    <property type="entry name" value="GGDEF_2"/>
    <property type="match status" value="1"/>
</dbReference>
<organism evidence="5 6">
    <name type="scientific">Clostridium cadaveris</name>
    <dbReference type="NCBI Taxonomy" id="1529"/>
    <lineage>
        <taxon>Bacteria</taxon>
        <taxon>Bacillati</taxon>
        <taxon>Bacillota</taxon>
        <taxon>Clostridia</taxon>
        <taxon>Eubacteriales</taxon>
        <taxon>Clostridiaceae</taxon>
        <taxon>Clostridium</taxon>
    </lineage>
</organism>
<dbReference type="InterPro" id="IPR042070">
    <property type="entry name" value="PucR_C-HTH_sf"/>
</dbReference>
<dbReference type="AlphaFoldDB" id="A0A1I2K8B0"/>